<dbReference type="Proteomes" id="UP001293593">
    <property type="component" value="Unassembled WGS sequence"/>
</dbReference>
<feature type="region of interest" description="Disordered" evidence="1">
    <location>
        <begin position="63"/>
        <end position="97"/>
    </location>
</feature>
<accession>A0AAE1IXP2</accession>
<keyword evidence="3" id="KW-1185">Reference proteome</keyword>
<gene>
    <name evidence="2" type="ORF">QN277_006135</name>
</gene>
<organism evidence="2 3">
    <name type="scientific">Acacia crassicarpa</name>
    <name type="common">northern wattle</name>
    <dbReference type="NCBI Taxonomy" id="499986"/>
    <lineage>
        <taxon>Eukaryota</taxon>
        <taxon>Viridiplantae</taxon>
        <taxon>Streptophyta</taxon>
        <taxon>Embryophyta</taxon>
        <taxon>Tracheophyta</taxon>
        <taxon>Spermatophyta</taxon>
        <taxon>Magnoliopsida</taxon>
        <taxon>eudicotyledons</taxon>
        <taxon>Gunneridae</taxon>
        <taxon>Pentapetalae</taxon>
        <taxon>rosids</taxon>
        <taxon>fabids</taxon>
        <taxon>Fabales</taxon>
        <taxon>Fabaceae</taxon>
        <taxon>Caesalpinioideae</taxon>
        <taxon>mimosoid clade</taxon>
        <taxon>Acacieae</taxon>
        <taxon>Acacia</taxon>
    </lineage>
</organism>
<dbReference type="AlphaFoldDB" id="A0AAE1IXP2"/>
<sequence>MAEGTRSKKLEELLAETHDRFEARLREVNTQANTRMDYLSDQTTLITDQLQTLSTNITALTEHFNQAPRPPPPSPPPPPPNNPLPPPPQPRPFKLDFPRFDGTDSRGWIFKATQFFNFHLTPAPQRLQIASFHMDGPALAWYQWTFNNTPF</sequence>
<feature type="compositionally biased region" description="Pro residues" evidence="1">
    <location>
        <begin position="68"/>
        <end position="91"/>
    </location>
</feature>
<reference evidence="2" key="1">
    <citation type="submission" date="2023-10" db="EMBL/GenBank/DDBJ databases">
        <title>Chromosome-level genome of the transformable northern wattle, Acacia crassicarpa.</title>
        <authorList>
            <person name="Massaro I."/>
            <person name="Sinha N.R."/>
            <person name="Poethig S."/>
            <person name="Leichty A.R."/>
        </authorList>
    </citation>
    <scope>NUCLEOTIDE SEQUENCE</scope>
    <source>
        <strain evidence="2">Acra3RX</strain>
        <tissue evidence="2">Leaf</tissue>
    </source>
</reference>
<dbReference type="EMBL" id="JAWXYG010000011">
    <property type="protein sequence ID" value="KAK4259845.1"/>
    <property type="molecule type" value="Genomic_DNA"/>
</dbReference>
<evidence type="ECO:0000313" key="2">
    <source>
        <dbReference type="EMBL" id="KAK4259845.1"/>
    </source>
</evidence>
<evidence type="ECO:0000256" key="1">
    <source>
        <dbReference type="SAM" id="MobiDB-lite"/>
    </source>
</evidence>
<comment type="caution">
    <text evidence="2">The sequence shown here is derived from an EMBL/GenBank/DDBJ whole genome shotgun (WGS) entry which is preliminary data.</text>
</comment>
<name>A0AAE1IXP2_9FABA</name>
<protein>
    <submittedName>
        <fullName evidence="2">Uncharacterized protein</fullName>
    </submittedName>
</protein>
<proteinExistence type="predicted"/>
<evidence type="ECO:0000313" key="3">
    <source>
        <dbReference type="Proteomes" id="UP001293593"/>
    </source>
</evidence>